<name>A0AAW2VTB2_SESRA</name>
<dbReference type="PANTHER" id="PTHR33116:SF78">
    <property type="entry name" value="OS12G0587133 PROTEIN"/>
    <property type="match status" value="1"/>
</dbReference>
<organism evidence="2">
    <name type="scientific">Sesamum radiatum</name>
    <name type="common">Black benniseed</name>
    <dbReference type="NCBI Taxonomy" id="300843"/>
    <lineage>
        <taxon>Eukaryota</taxon>
        <taxon>Viridiplantae</taxon>
        <taxon>Streptophyta</taxon>
        <taxon>Embryophyta</taxon>
        <taxon>Tracheophyta</taxon>
        <taxon>Spermatophyta</taxon>
        <taxon>Magnoliopsida</taxon>
        <taxon>eudicotyledons</taxon>
        <taxon>Gunneridae</taxon>
        <taxon>Pentapetalae</taxon>
        <taxon>asterids</taxon>
        <taxon>lamiids</taxon>
        <taxon>Lamiales</taxon>
        <taxon>Pedaliaceae</taxon>
        <taxon>Sesamum</taxon>
    </lineage>
</organism>
<accession>A0AAW2VTB2</accession>
<proteinExistence type="predicted"/>
<dbReference type="PROSITE" id="PS50878">
    <property type="entry name" value="RT_POL"/>
    <property type="match status" value="1"/>
</dbReference>
<protein>
    <recommendedName>
        <fullName evidence="1">Reverse transcriptase domain-containing protein</fullName>
    </recommendedName>
</protein>
<dbReference type="Pfam" id="PF00078">
    <property type="entry name" value="RVT_1"/>
    <property type="match status" value="1"/>
</dbReference>
<reference evidence="2" key="1">
    <citation type="submission" date="2020-06" db="EMBL/GenBank/DDBJ databases">
        <authorList>
            <person name="Li T."/>
            <person name="Hu X."/>
            <person name="Zhang T."/>
            <person name="Song X."/>
            <person name="Zhang H."/>
            <person name="Dai N."/>
            <person name="Sheng W."/>
            <person name="Hou X."/>
            <person name="Wei L."/>
        </authorList>
    </citation>
    <scope>NUCLEOTIDE SEQUENCE</scope>
    <source>
        <strain evidence="2">G02</strain>
        <tissue evidence="2">Leaf</tissue>
    </source>
</reference>
<dbReference type="InterPro" id="IPR026960">
    <property type="entry name" value="RVT-Znf"/>
</dbReference>
<comment type="caution">
    <text evidence="2">The sequence shown here is derived from an EMBL/GenBank/DDBJ whole genome shotgun (WGS) entry which is preliminary data.</text>
</comment>
<gene>
    <name evidence="2" type="ORF">Sradi_0735600</name>
</gene>
<evidence type="ECO:0000313" key="2">
    <source>
        <dbReference type="EMBL" id="KAL0431096.1"/>
    </source>
</evidence>
<evidence type="ECO:0000259" key="1">
    <source>
        <dbReference type="PROSITE" id="PS50878"/>
    </source>
</evidence>
<dbReference type="PANTHER" id="PTHR33116">
    <property type="entry name" value="REVERSE TRANSCRIPTASE ZINC-BINDING DOMAIN-CONTAINING PROTEIN-RELATED-RELATED"/>
    <property type="match status" value="1"/>
</dbReference>
<dbReference type="AlphaFoldDB" id="A0AAW2VTB2"/>
<feature type="domain" description="Reverse transcriptase" evidence="1">
    <location>
        <begin position="1"/>
        <end position="127"/>
    </location>
</feature>
<dbReference type="InterPro" id="IPR000477">
    <property type="entry name" value="RT_dom"/>
</dbReference>
<reference evidence="2" key="2">
    <citation type="journal article" date="2024" name="Plant">
        <title>Genomic evolution and insights into agronomic trait innovations of Sesamum species.</title>
        <authorList>
            <person name="Miao H."/>
            <person name="Wang L."/>
            <person name="Qu L."/>
            <person name="Liu H."/>
            <person name="Sun Y."/>
            <person name="Le M."/>
            <person name="Wang Q."/>
            <person name="Wei S."/>
            <person name="Zheng Y."/>
            <person name="Lin W."/>
            <person name="Duan Y."/>
            <person name="Cao H."/>
            <person name="Xiong S."/>
            <person name="Wang X."/>
            <person name="Wei L."/>
            <person name="Li C."/>
            <person name="Ma Q."/>
            <person name="Ju M."/>
            <person name="Zhao R."/>
            <person name="Li G."/>
            <person name="Mu C."/>
            <person name="Tian Q."/>
            <person name="Mei H."/>
            <person name="Zhang T."/>
            <person name="Gao T."/>
            <person name="Zhang H."/>
        </authorList>
    </citation>
    <scope>NUCLEOTIDE SEQUENCE</scope>
    <source>
        <strain evidence="2">G02</strain>
    </source>
</reference>
<dbReference type="Pfam" id="PF13966">
    <property type="entry name" value="zf-RVT"/>
    <property type="match status" value="1"/>
</dbReference>
<sequence>MKCVSTTSFSVAFNGSFHGFFLGKRGLRQGDPISPALFLLSIEYFSPLVKRKTSDSEFNFHPKCVKLKITHLFFADDLILFSRGDLPSIHILMECLQEFRDVYGIVVNTSKSSIFTRAPVAWEEICHPKEEGGLGILHIQTWNVALLARVLWKIHRMADTLCVQWVNGVYLRCGSVWDWQLKKGDAPLLQWLVEIGNRLVTKFGSSEALIQHMKGWTNSKGLETSKAYEHFRLKPARQLSQTTIWKAFIPPKYSFILWLGLLGRLATHDRLSFLQEEEACSLCINKQETARHLFFECPFSDFVWSHIRH</sequence>
<dbReference type="EMBL" id="JACGWJ010000003">
    <property type="protein sequence ID" value="KAL0431096.1"/>
    <property type="molecule type" value="Genomic_DNA"/>
</dbReference>